<evidence type="ECO:0000256" key="1">
    <source>
        <dbReference type="ARBA" id="ARBA00004196"/>
    </source>
</evidence>
<dbReference type="SUPFAM" id="SSF52058">
    <property type="entry name" value="L domain-like"/>
    <property type="match status" value="1"/>
</dbReference>
<organism evidence="7 8">
    <name type="scientific">Quercus rubra</name>
    <name type="common">Northern red oak</name>
    <name type="synonym">Quercus borealis</name>
    <dbReference type="NCBI Taxonomy" id="3512"/>
    <lineage>
        <taxon>Eukaryota</taxon>
        <taxon>Viridiplantae</taxon>
        <taxon>Streptophyta</taxon>
        <taxon>Embryophyta</taxon>
        <taxon>Tracheophyta</taxon>
        <taxon>Spermatophyta</taxon>
        <taxon>Magnoliopsida</taxon>
        <taxon>eudicotyledons</taxon>
        <taxon>Gunneridae</taxon>
        <taxon>Pentapetalae</taxon>
        <taxon>rosids</taxon>
        <taxon>fabids</taxon>
        <taxon>Fagales</taxon>
        <taxon>Fagaceae</taxon>
        <taxon>Quercus</taxon>
    </lineage>
</organism>
<keyword evidence="8" id="KW-1185">Reference proteome</keyword>
<dbReference type="Pfam" id="PF00560">
    <property type="entry name" value="LRR_1"/>
    <property type="match status" value="1"/>
</dbReference>
<dbReference type="AlphaFoldDB" id="A0AAN7FCM4"/>
<evidence type="ECO:0000256" key="4">
    <source>
        <dbReference type="ARBA" id="ARBA00038043"/>
    </source>
</evidence>
<comment type="subcellular location">
    <subcellularLocation>
        <location evidence="1">Cell envelope</location>
    </subcellularLocation>
</comment>
<evidence type="ECO:0000256" key="2">
    <source>
        <dbReference type="ARBA" id="ARBA00022614"/>
    </source>
</evidence>
<dbReference type="PANTHER" id="PTHR48059:SF30">
    <property type="entry name" value="OS06G0587000 PROTEIN"/>
    <property type="match status" value="1"/>
</dbReference>
<evidence type="ECO:0000256" key="3">
    <source>
        <dbReference type="ARBA" id="ARBA00022737"/>
    </source>
</evidence>
<feature type="signal peptide" evidence="5">
    <location>
        <begin position="1"/>
        <end position="35"/>
    </location>
</feature>
<dbReference type="Proteomes" id="UP001324115">
    <property type="component" value="Unassembled WGS sequence"/>
</dbReference>
<keyword evidence="3" id="KW-0677">Repeat</keyword>
<feature type="domain" description="Leucine-rich repeat-containing N-terminal plant-type" evidence="6">
    <location>
        <begin position="38"/>
        <end position="82"/>
    </location>
</feature>
<dbReference type="InterPro" id="IPR051848">
    <property type="entry name" value="PGIP"/>
</dbReference>
<evidence type="ECO:0000256" key="5">
    <source>
        <dbReference type="SAM" id="SignalP"/>
    </source>
</evidence>
<dbReference type="EMBL" id="JAXUIC010000005">
    <property type="protein sequence ID" value="KAK4591052.1"/>
    <property type="molecule type" value="Genomic_DNA"/>
</dbReference>
<protein>
    <recommendedName>
        <fullName evidence="6">Leucine-rich repeat-containing N-terminal plant-type domain-containing protein</fullName>
    </recommendedName>
</protein>
<feature type="chain" id="PRO_5042880294" description="Leucine-rich repeat-containing N-terminal plant-type domain-containing protein" evidence="5">
    <location>
        <begin position="36"/>
        <end position="319"/>
    </location>
</feature>
<dbReference type="InterPro" id="IPR032675">
    <property type="entry name" value="LRR_dom_sf"/>
</dbReference>
<comment type="caution">
    <text evidence="7">The sequence shown here is derived from an EMBL/GenBank/DDBJ whole genome shotgun (WGS) entry which is preliminary data.</text>
</comment>
<name>A0AAN7FCM4_QUERU</name>
<dbReference type="PANTHER" id="PTHR48059">
    <property type="entry name" value="POLYGALACTURONASE INHIBITOR 1"/>
    <property type="match status" value="1"/>
</dbReference>
<dbReference type="InterPro" id="IPR013210">
    <property type="entry name" value="LRR_N_plant-typ"/>
</dbReference>
<sequence length="319" mass="36134">MKLGVSQSYLSMELPWVKFLLWALLLLVQIHKHIACIEDERMGLLELKAFLKSKTNHTKPLLPTWVNDTKSECCSWEQVKCNTTTGYVIKLTLSSINQEQNYENPWYINMSLFQPFKELRNLDLSDNKIAGWLVNEESNCLSKMSKLAHLNLSFNRFDKEILRFLGALPVLKSLDLSYNFMEGPLSSHESNCLSKMSKLAHLNLSWNRFDKEILRFLGALPVLKSLDLSYNSMEGPLSSHELVNLNNLEVLILQENGLNGSLPFKDMANFSSLKILDLSENSFTGSIPPYIGALSSLKALSLYSNQLIGTLPSQGKNLL</sequence>
<dbReference type="Gene3D" id="3.80.10.10">
    <property type="entry name" value="Ribonuclease Inhibitor"/>
    <property type="match status" value="4"/>
</dbReference>
<dbReference type="InterPro" id="IPR001611">
    <property type="entry name" value="Leu-rich_rpt"/>
</dbReference>
<dbReference type="Pfam" id="PF08263">
    <property type="entry name" value="LRRNT_2"/>
    <property type="match status" value="1"/>
</dbReference>
<proteinExistence type="inferred from homology"/>
<keyword evidence="5" id="KW-0732">Signal</keyword>
<evidence type="ECO:0000313" key="7">
    <source>
        <dbReference type="EMBL" id="KAK4591052.1"/>
    </source>
</evidence>
<keyword evidence="2" id="KW-0433">Leucine-rich repeat</keyword>
<dbReference type="Pfam" id="PF13516">
    <property type="entry name" value="LRR_6"/>
    <property type="match status" value="1"/>
</dbReference>
<evidence type="ECO:0000313" key="8">
    <source>
        <dbReference type="Proteomes" id="UP001324115"/>
    </source>
</evidence>
<evidence type="ECO:0000259" key="6">
    <source>
        <dbReference type="Pfam" id="PF08263"/>
    </source>
</evidence>
<reference evidence="7 8" key="1">
    <citation type="journal article" date="2023" name="G3 (Bethesda)">
        <title>A haplotype-resolved chromosome-scale genome for Quercus rubra L. provides insights into the genetics of adaptive traits for red oak species.</title>
        <authorList>
            <person name="Kapoor B."/>
            <person name="Jenkins J."/>
            <person name="Schmutz J."/>
            <person name="Zhebentyayeva T."/>
            <person name="Kuelheim C."/>
            <person name="Coggeshall M."/>
            <person name="Heim C."/>
            <person name="Lasky J.R."/>
            <person name="Leites L."/>
            <person name="Islam-Faridi N."/>
            <person name="Romero-Severson J."/>
            <person name="DeLeo V.L."/>
            <person name="Lucas S.M."/>
            <person name="Lazic D."/>
            <person name="Gailing O."/>
            <person name="Carlson J."/>
            <person name="Staton M."/>
        </authorList>
    </citation>
    <scope>NUCLEOTIDE SEQUENCE [LARGE SCALE GENOMIC DNA]</scope>
    <source>
        <strain evidence="7">Pseudo-F2</strain>
    </source>
</reference>
<accession>A0AAN7FCM4</accession>
<gene>
    <name evidence="7" type="ORF">RGQ29_021301</name>
</gene>
<comment type="similarity">
    <text evidence="4">Belongs to the polygalacturonase-inhibiting protein family.</text>
</comment>